<gene>
    <name evidence="9" type="ORF">TI39_contig475g00004</name>
</gene>
<keyword evidence="2" id="KW-0677">Repeat</keyword>
<dbReference type="SMART" id="SM00355">
    <property type="entry name" value="ZnF_C2H2"/>
    <property type="match status" value="3"/>
</dbReference>
<keyword evidence="10" id="KW-1185">Reference proteome</keyword>
<dbReference type="Proteomes" id="UP000033647">
    <property type="component" value="Unassembled WGS sequence"/>
</dbReference>
<keyword evidence="3 5" id="KW-0863">Zinc-finger</keyword>
<dbReference type="PANTHER" id="PTHR19818">
    <property type="entry name" value="ZINC FINGER PROTEIN ZIC AND GLI"/>
    <property type="match status" value="1"/>
</dbReference>
<dbReference type="OrthoDB" id="5305647at2759"/>
<keyword evidence="6" id="KW-0175">Coiled coil</keyword>
<dbReference type="EMBL" id="LAFY01000467">
    <property type="protein sequence ID" value="KJX97639.1"/>
    <property type="molecule type" value="Genomic_DNA"/>
</dbReference>
<evidence type="ECO:0000256" key="7">
    <source>
        <dbReference type="SAM" id="MobiDB-lite"/>
    </source>
</evidence>
<dbReference type="InterPro" id="IPR059009">
    <property type="entry name" value="Znf_C2H2_17_1st"/>
</dbReference>
<organism evidence="9 10">
    <name type="scientific">Zymoseptoria brevis</name>
    <dbReference type="NCBI Taxonomy" id="1047168"/>
    <lineage>
        <taxon>Eukaryota</taxon>
        <taxon>Fungi</taxon>
        <taxon>Dikarya</taxon>
        <taxon>Ascomycota</taxon>
        <taxon>Pezizomycotina</taxon>
        <taxon>Dothideomycetes</taxon>
        <taxon>Dothideomycetidae</taxon>
        <taxon>Mycosphaerellales</taxon>
        <taxon>Mycosphaerellaceae</taxon>
        <taxon>Zymoseptoria</taxon>
    </lineage>
</organism>
<dbReference type="GO" id="GO:0000978">
    <property type="term" value="F:RNA polymerase II cis-regulatory region sequence-specific DNA binding"/>
    <property type="evidence" value="ECO:0007669"/>
    <property type="project" value="TreeGrafter"/>
</dbReference>
<feature type="compositionally biased region" description="Basic and acidic residues" evidence="7">
    <location>
        <begin position="109"/>
        <end position="142"/>
    </location>
</feature>
<evidence type="ECO:0000256" key="1">
    <source>
        <dbReference type="ARBA" id="ARBA00022723"/>
    </source>
</evidence>
<feature type="domain" description="C2H2-type" evidence="8">
    <location>
        <begin position="263"/>
        <end position="292"/>
    </location>
</feature>
<feature type="region of interest" description="Disordered" evidence="7">
    <location>
        <begin position="308"/>
        <end position="353"/>
    </location>
</feature>
<feature type="compositionally biased region" description="Low complexity" evidence="7">
    <location>
        <begin position="74"/>
        <end position="108"/>
    </location>
</feature>
<evidence type="ECO:0000259" key="8">
    <source>
        <dbReference type="PROSITE" id="PS50157"/>
    </source>
</evidence>
<feature type="compositionally biased region" description="Polar residues" evidence="7">
    <location>
        <begin position="143"/>
        <end position="159"/>
    </location>
</feature>
<evidence type="ECO:0000256" key="6">
    <source>
        <dbReference type="SAM" id="Coils"/>
    </source>
</evidence>
<dbReference type="Pfam" id="PF26177">
    <property type="entry name" value="zf_C2H2_17_1st"/>
    <property type="match status" value="1"/>
</dbReference>
<reference evidence="9 10" key="1">
    <citation type="submission" date="2015-03" db="EMBL/GenBank/DDBJ databases">
        <title>RNA-seq based gene annotation and comparative genomics of four Zymoseptoria species reveal species-specific pathogenicity related genes and transposable element activity.</title>
        <authorList>
            <person name="Grandaubert J."/>
            <person name="Bhattacharyya A."/>
            <person name="Stukenbrock E.H."/>
        </authorList>
    </citation>
    <scope>NUCLEOTIDE SEQUENCE [LARGE SCALE GENOMIC DNA]</scope>
    <source>
        <strain evidence="9 10">Zb18110</strain>
    </source>
</reference>
<evidence type="ECO:0000256" key="4">
    <source>
        <dbReference type="ARBA" id="ARBA00022833"/>
    </source>
</evidence>
<keyword evidence="1" id="KW-0479">Metal-binding</keyword>
<dbReference type="Gene3D" id="3.30.160.60">
    <property type="entry name" value="Classic Zinc Finger"/>
    <property type="match status" value="2"/>
</dbReference>
<dbReference type="GO" id="GO:0008270">
    <property type="term" value="F:zinc ion binding"/>
    <property type="evidence" value="ECO:0007669"/>
    <property type="project" value="UniProtKB-KW"/>
</dbReference>
<dbReference type="GO" id="GO:0005634">
    <property type="term" value="C:nucleus"/>
    <property type="evidence" value="ECO:0007669"/>
    <property type="project" value="UniProtKB-ARBA"/>
</dbReference>
<dbReference type="InterPro" id="IPR059095">
    <property type="entry name" value="Znf_C2H2_17_2nd"/>
</dbReference>
<evidence type="ECO:0000256" key="5">
    <source>
        <dbReference type="PROSITE-ProRule" id="PRU00042"/>
    </source>
</evidence>
<protein>
    <recommendedName>
        <fullName evidence="8">C2H2-type domain-containing protein</fullName>
    </recommendedName>
</protein>
<dbReference type="InterPro" id="IPR050329">
    <property type="entry name" value="GLI_C2H2-zinc-finger"/>
</dbReference>
<evidence type="ECO:0000256" key="2">
    <source>
        <dbReference type="ARBA" id="ARBA00022737"/>
    </source>
</evidence>
<dbReference type="STRING" id="1047168.A0A0F4GJN8"/>
<name>A0A0F4GJN8_9PEZI</name>
<dbReference type="GO" id="GO:0000981">
    <property type="term" value="F:DNA-binding transcription factor activity, RNA polymerase II-specific"/>
    <property type="evidence" value="ECO:0007669"/>
    <property type="project" value="TreeGrafter"/>
</dbReference>
<dbReference type="GO" id="GO:0010557">
    <property type="term" value="P:positive regulation of macromolecule biosynthetic process"/>
    <property type="evidence" value="ECO:0007669"/>
    <property type="project" value="UniProtKB-ARBA"/>
</dbReference>
<feature type="region of interest" description="Disordered" evidence="7">
    <location>
        <begin position="1"/>
        <end position="186"/>
    </location>
</feature>
<dbReference type="Pfam" id="PF26176">
    <property type="entry name" value="zf_C2H2_17_2"/>
    <property type="match status" value="1"/>
</dbReference>
<keyword evidence="4" id="KW-0862">Zinc</keyword>
<sequence>MAQVNENMQAPVIPSAHQDDPMASSEGQPMSRKRSHSVMSDGHLAQNLADNISAMTNGLAEQQQQEHLPQENPYDQQPYPQAQQQPYPHDQQQHPYTHDQQQLQQHEQQQAHEQAHQQAHQQDHQHEHQHEQTMDHQQEQHQDLQASHYQDQRRSNSVASGDAGSQAGDYSPRGSRAFKRGDPPRNEANKYICNYADECVGITFDRKCEWSKHMDKHDRPYRCPHASCAKLQGFTYSGGLLRHEREVHGKHGGPKSALMCPFNECKRHTGKGFTRKENLNEHLRRVHNGKEPLDSQSSALHHELTEAAAAAGAGAGATQDEDPQASRLSETATAATEHDAFNLNSPNGLKRKRSFSGVGEQTFEEVEAMRRQLDHLHAENARKEEIIRQMGEEAALRDERLRAAEEALARVHNGQQV</sequence>
<dbReference type="PROSITE" id="PS50157">
    <property type="entry name" value="ZINC_FINGER_C2H2_2"/>
    <property type="match status" value="1"/>
</dbReference>
<dbReference type="InterPro" id="IPR013087">
    <property type="entry name" value="Znf_C2H2_type"/>
</dbReference>
<evidence type="ECO:0000256" key="3">
    <source>
        <dbReference type="ARBA" id="ARBA00022771"/>
    </source>
</evidence>
<dbReference type="AlphaFoldDB" id="A0A0F4GJN8"/>
<dbReference type="PANTHER" id="PTHR19818:SF139">
    <property type="entry name" value="PAIR-RULE PROTEIN ODD-PAIRED"/>
    <property type="match status" value="1"/>
</dbReference>
<feature type="coiled-coil region" evidence="6">
    <location>
        <begin position="366"/>
        <end position="393"/>
    </location>
</feature>
<comment type="caution">
    <text evidence="9">The sequence shown here is derived from an EMBL/GenBank/DDBJ whole genome shotgun (WGS) entry which is preliminary data.</text>
</comment>
<evidence type="ECO:0000313" key="9">
    <source>
        <dbReference type="EMBL" id="KJX97639.1"/>
    </source>
</evidence>
<accession>A0A0F4GJN8</accession>
<proteinExistence type="predicted"/>
<feature type="compositionally biased region" description="Polar residues" evidence="7">
    <location>
        <begin position="48"/>
        <end position="67"/>
    </location>
</feature>
<evidence type="ECO:0000313" key="10">
    <source>
        <dbReference type="Proteomes" id="UP000033647"/>
    </source>
</evidence>